<name>A0A6V2AJP4_9STRA</name>
<dbReference type="EMBL" id="HBNS01002201">
    <property type="protein sequence ID" value="CAE4581445.1"/>
    <property type="molecule type" value="Transcribed_RNA"/>
</dbReference>
<dbReference type="EMBL" id="HBNS01002203">
    <property type="protein sequence ID" value="CAE4581447.1"/>
    <property type="molecule type" value="Transcribed_RNA"/>
</dbReference>
<protein>
    <submittedName>
        <fullName evidence="2">Uncharacterized protein</fullName>
    </submittedName>
</protein>
<gene>
    <name evidence="1" type="ORF">DBRI00130_LOCUS1763</name>
    <name evidence="2" type="ORF">DBRI00130_LOCUS1764</name>
</gene>
<proteinExistence type="predicted"/>
<dbReference type="AlphaFoldDB" id="A0A6V2AJP4"/>
<evidence type="ECO:0000313" key="1">
    <source>
        <dbReference type="EMBL" id="CAE4581445.1"/>
    </source>
</evidence>
<evidence type="ECO:0000313" key="2">
    <source>
        <dbReference type="EMBL" id="CAE4581447.1"/>
    </source>
</evidence>
<reference evidence="2" key="1">
    <citation type="submission" date="2021-01" db="EMBL/GenBank/DDBJ databases">
        <authorList>
            <person name="Corre E."/>
            <person name="Pelletier E."/>
            <person name="Niang G."/>
            <person name="Scheremetjew M."/>
            <person name="Finn R."/>
            <person name="Kale V."/>
            <person name="Holt S."/>
            <person name="Cochrane G."/>
            <person name="Meng A."/>
            <person name="Brown T."/>
            <person name="Cohen L."/>
        </authorList>
    </citation>
    <scope>NUCLEOTIDE SEQUENCE</scope>
    <source>
        <strain evidence="2">GSO104</strain>
    </source>
</reference>
<accession>A0A6V2AJP4</accession>
<sequence length="148" mass="16661">MWDNSTSSNSGLNKCIQFFISTNCELQMPRCNTLHLEIFASITCQLKYLCSEIFKDSRCVNSCSCTYTLALLDGALQKTVDTTYWKLRTTSGVEGFSWESEEKSSGYSLSEKIQAMMLLQSKIIFSGCARSALFLKNEQISTHLETSL</sequence>
<organism evidence="2">
    <name type="scientific">Ditylum brightwellii</name>
    <dbReference type="NCBI Taxonomy" id="49249"/>
    <lineage>
        <taxon>Eukaryota</taxon>
        <taxon>Sar</taxon>
        <taxon>Stramenopiles</taxon>
        <taxon>Ochrophyta</taxon>
        <taxon>Bacillariophyta</taxon>
        <taxon>Mediophyceae</taxon>
        <taxon>Lithodesmiophycidae</taxon>
        <taxon>Lithodesmiales</taxon>
        <taxon>Lithodesmiaceae</taxon>
        <taxon>Ditylum</taxon>
    </lineage>
</organism>